<feature type="domain" description="Mannosylglycerate hydrolase MGH1-like glycoside hydrolase" evidence="1">
    <location>
        <begin position="386"/>
        <end position="514"/>
    </location>
</feature>
<proteinExistence type="predicted"/>
<dbReference type="PANTHER" id="PTHR34987">
    <property type="entry name" value="C, PUTATIVE (AFU_ORTHOLOGUE AFUA_3G02880)-RELATED"/>
    <property type="match status" value="1"/>
</dbReference>
<dbReference type="SUPFAM" id="SSF48208">
    <property type="entry name" value="Six-hairpin glycosidases"/>
    <property type="match status" value="1"/>
</dbReference>
<evidence type="ECO:0000259" key="1">
    <source>
        <dbReference type="Pfam" id="PF22422"/>
    </source>
</evidence>
<evidence type="ECO:0000313" key="2">
    <source>
        <dbReference type="EMBL" id="SPF32284.1"/>
    </source>
</evidence>
<protein>
    <submittedName>
        <fullName evidence="2">Putative Amylo-alpha-16-glucosidase</fullName>
    </submittedName>
</protein>
<organism evidence="2 3">
    <name type="scientific">Candidatus Sulfotelmatobacter kueseliae</name>
    <dbReference type="NCBI Taxonomy" id="2042962"/>
    <lineage>
        <taxon>Bacteria</taxon>
        <taxon>Pseudomonadati</taxon>
        <taxon>Acidobacteriota</taxon>
        <taxon>Terriglobia</taxon>
        <taxon>Terriglobales</taxon>
        <taxon>Candidatus Korobacteraceae</taxon>
        <taxon>Candidatus Sulfotelmatobacter</taxon>
    </lineage>
</organism>
<accession>A0A2U3JXX4</accession>
<dbReference type="GO" id="GO:0005975">
    <property type="term" value="P:carbohydrate metabolic process"/>
    <property type="evidence" value="ECO:0007669"/>
    <property type="project" value="InterPro"/>
</dbReference>
<evidence type="ECO:0000313" key="3">
    <source>
        <dbReference type="Proteomes" id="UP000238701"/>
    </source>
</evidence>
<dbReference type="EMBL" id="OMOD01000007">
    <property type="protein sequence ID" value="SPF32284.1"/>
    <property type="molecule type" value="Genomic_DNA"/>
</dbReference>
<dbReference type="InterPro" id="IPR054491">
    <property type="entry name" value="MGH1-like_GH"/>
</dbReference>
<reference evidence="3" key="1">
    <citation type="submission" date="2018-02" db="EMBL/GenBank/DDBJ databases">
        <authorList>
            <person name="Hausmann B."/>
        </authorList>
    </citation>
    <scope>NUCLEOTIDE SEQUENCE [LARGE SCALE GENOMIC DNA]</scope>
    <source>
        <strain evidence="3">Peat soil MAG SbA1</strain>
    </source>
</reference>
<sequence length="796" mass="87425">MYPLKIVNAFHLRFHVDGTIVPAETLARTLIVRPESSTIVYTGDTFSVRETLFVPVHEPGAVIAFDVDTSGPLEIEAIFERDFQLEWPGTVGDAGGDWDPALRAFHFGDAAGKFDALVGSPSATRTSEEYSTNYSHSRQDSFRLSATEKGMETKLIVIAASFTGLNPMASLYAHLAKDYPGLLHGSAEYYRDYLARTVSLQLPDAQIERAYDWAKVSMLQGVVQNPFLGEGLAAGFDTSSDDHRPGFGWFFGRDAEWTSLALDAVGDFSTARNALAFLSKYQRADGKVPHEVSQSASFLDWFKNTPYAYASADATPLFIIAANDYVTRSGDTDFAREKWDNLWRAYGFLQSTYDAQGLAQNVGVGHGWVEGGPLYPVRVELYQASLGLEALRALSHLAHLLGKEDLGQQLAQTFERQKPLLDKVFWSQEKQIYAYALDANSKDANPKRVETASVLAAVPMWFTQLDEDRARSMIRQLAGPDHQTDWGMRIISSHDPNYDPGGYHFGTVWPLFTGWASVGEYRYHRALPAYSNLRANALLTFDGSLGHVAEVLSGKYYQTLATGSPHQIWSAAMVVNPLLSGLFGLQTDASACHLDFVPHVPADWSSFSVNNVRLSGLVLNLNYQRVPDNIRLEVQSTGTGRCSLQFSPALSLRAKVEAVRLDGRALPIHTEPNSSDQHVIVNIPITGGRNVVEIRFKHDFALSESATLPALGSTSHGLRVLSESWTPNRDALSLQLSGAAGETYELSAWNPGQISSVEGAELEKTSGQKAQVRVQVPATAPGIDPQATVIFHFAPR</sequence>
<gene>
    <name evidence="2" type="ORF">SBA1_1040052</name>
</gene>
<dbReference type="PANTHER" id="PTHR34987:SF6">
    <property type="entry name" value="ALPHA-L-RHAMNOSIDASE SIX-HAIRPIN GLYCOSIDASE DOMAIN-CONTAINING PROTEIN"/>
    <property type="match status" value="1"/>
</dbReference>
<dbReference type="InterPro" id="IPR008928">
    <property type="entry name" value="6-hairpin_glycosidase_sf"/>
</dbReference>
<name>A0A2U3JXX4_9BACT</name>
<dbReference type="Proteomes" id="UP000238701">
    <property type="component" value="Unassembled WGS sequence"/>
</dbReference>
<dbReference type="InterPro" id="IPR012341">
    <property type="entry name" value="6hp_glycosidase-like_sf"/>
</dbReference>
<dbReference type="Gene3D" id="1.50.10.10">
    <property type="match status" value="1"/>
</dbReference>
<dbReference type="Pfam" id="PF22422">
    <property type="entry name" value="MGH1-like_GH"/>
    <property type="match status" value="1"/>
</dbReference>
<dbReference type="AlphaFoldDB" id="A0A2U3JXX4"/>